<comment type="caution">
    <text evidence="2">The sequence shown here is derived from an EMBL/GenBank/DDBJ whole genome shotgun (WGS) entry which is preliminary data.</text>
</comment>
<keyword evidence="1" id="KW-0472">Membrane</keyword>
<protein>
    <submittedName>
        <fullName evidence="2">Uncharacterized protein</fullName>
    </submittedName>
</protein>
<sequence>MDSSEGLLGSRVPSLEEWMGVTGGPLENFQNTLPPPYQIQIPELVSQTSRLIIERRLKTPCDTHSQFYVLCAVALVNGTVLVAAVVRKSRLLSKLGNMTKGKDDVPLKTHGAVEEPTPLMVIPSEVWT</sequence>
<gene>
    <name evidence="2" type="ORF">PIB30_051047</name>
</gene>
<dbReference type="EMBL" id="JASCZI010000357">
    <property type="protein sequence ID" value="MED6111277.1"/>
    <property type="molecule type" value="Genomic_DNA"/>
</dbReference>
<dbReference type="Proteomes" id="UP001341840">
    <property type="component" value="Unassembled WGS sequence"/>
</dbReference>
<evidence type="ECO:0000256" key="1">
    <source>
        <dbReference type="SAM" id="Phobius"/>
    </source>
</evidence>
<evidence type="ECO:0000313" key="2">
    <source>
        <dbReference type="EMBL" id="MED6111277.1"/>
    </source>
</evidence>
<organism evidence="2 3">
    <name type="scientific">Stylosanthes scabra</name>
    <dbReference type="NCBI Taxonomy" id="79078"/>
    <lineage>
        <taxon>Eukaryota</taxon>
        <taxon>Viridiplantae</taxon>
        <taxon>Streptophyta</taxon>
        <taxon>Embryophyta</taxon>
        <taxon>Tracheophyta</taxon>
        <taxon>Spermatophyta</taxon>
        <taxon>Magnoliopsida</taxon>
        <taxon>eudicotyledons</taxon>
        <taxon>Gunneridae</taxon>
        <taxon>Pentapetalae</taxon>
        <taxon>rosids</taxon>
        <taxon>fabids</taxon>
        <taxon>Fabales</taxon>
        <taxon>Fabaceae</taxon>
        <taxon>Papilionoideae</taxon>
        <taxon>50 kb inversion clade</taxon>
        <taxon>dalbergioids sensu lato</taxon>
        <taxon>Dalbergieae</taxon>
        <taxon>Pterocarpus clade</taxon>
        <taxon>Stylosanthes</taxon>
    </lineage>
</organism>
<reference evidence="2 3" key="1">
    <citation type="journal article" date="2023" name="Plants (Basel)">
        <title>Bridging the Gap: Combining Genomics and Transcriptomics Approaches to Understand Stylosanthes scabra, an Orphan Legume from the Brazilian Caatinga.</title>
        <authorList>
            <person name="Ferreira-Neto J.R.C."/>
            <person name="da Silva M.D."/>
            <person name="Binneck E."/>
            <person name="de Melo N.F."/>
            <person name="da Silva R.H."/>
            <person name="de Melo A.L.T.M."/>
            <person name="Pandolfi V."/>
            <person name="Bustamante F.O."/>
            <person name="Brasileiro-Vidal A.C."/>
            <person name="Benko-Iseppon A.M."/>
        </authorList>
    </citation>
    <scope>NUCLEOTIDE SEQUENCE [LARGE SCALE GENOMIC DNA]</scope>
    <source>
        <tissue evidence="2">Leaves</tissue>
    </source>
</reference>
<evidence type="ECO:0000313" key="3">
    <source>
        <dbReference type="Proteomes" id="UP001341840"/>
    </source>
</evidence>
<name>A0ABU6QHP3_9FABA</name>
<accession>A0ABU6QHP3</accession>
<feature type="transmembrane region" description="Helical" evidence="1">
    <location>
        <begin position="67"/>
        <end position="86"/>
    </location>
</feature>
<proteinExistence type="predicted"/>
<keyword evidence="3" id="KW-1185">Reference proteome</keyword>
<keyword evidence="1" id="KW-0812">Transmembrane</keyword>
<keyword evidence="1" id="KW-1133">Transmembrane helix</keyword>